<proteinExistence type="inferred from homology"/>
<evidence type="ECO:0000313" key="4">
    <source>
        <dbReference type="Proteomes" id="UP000182334"/>
    </source>
</evidence>
<reference evidence="3 4" key="1">
    <citation type="submission" date="2016-10" db="EMBL/GenBank/DDBJ databases">
        <authorList>
            <person name="de Groot N.N."/>
        </authorList>
    </citation>
    <scope>NUCLEOTIDE SEQUENCE [LARGE SCALE GENOMIC DNA]</scope>
    <source>
        <strain evidence="3 4">CBS 141442</strain>
    </source>
</reference>
<protein>
    <recommendedName>
        <fullName evidence="2">Protein EFR3</fullName>
    </recommendedName>
</protein>
<name>A0A1L0BAI5_9ASCO</name>
<dbReference type="Proteomes" id="UP000182334">
    <property type="component" value="Chromosome I"/>
</dbReference>
<dbReference type="InterPro" id="IPR049150">
    <property type="entry name" value="EFR3_HEAT-like_rpt"/>
</dbReference>
<dbReference type="AlphaFoldDB" id="A0A1L0BAI5"/>
<dbReference type="InterPro" id="IPR016024">
    <property type="entry name" value="ARM-type_fold"/>
</dbReference>
<evidence type="ECO:0000256" key="2">
    <source>
        <dbReference type="ARBA" id="ARBA00017967"/>
    </source>
</evidence>
<dbReference type="GO" id="GO:0072659">
    <property type="term" value="P:protein localization to plasma membrane"/>
    <property type="evidence" value="ECO:0007669"/>
    <property type="project" value="InterPro"/>
</dbReference>
<dbReference type="STRING" id="45354.A0A1L0BAI5"/>
<evidence type="ECO:0000256" key="1">
    <source>
        <dbReference type="ARBA" id="ARBA00010216"/>
    </source>
</evidence>
<dbReference type="InterPro" id="IPR039786">
    <property type="entry name" value="EFR3"/>
</dbReference>
<keyword evidence="4" id="KW-1185">Reference proteome</keyword>
<dbReference type="OrthoDB" id="19232at2759"/>
<comment type="similarity">
    <text evidence="1">Belongs to the EFR3 family.</text>
</comment>
<dbReference type="SUPFAM" id="SSF48371">
    <property type="entry name" value="ARM repeat"/>
    <property type="match status" value="1"/>
</dbReference>
<gene>
    <name evidence="3" type="ORF">SAMEA4029010_CIC11G00000000991</name>
</gene>
<dbReference type="Pfam" id="PF21072">
    <property type="entry name" value="EFR3"/>
    <property type="match status" value="1"/>
</dbReference>
<accession>A0A1L0BAI5</accession>
<sequence length="878" mass="97785">MRVLHSKHQKLILQCYPPGKGVDKKPNPLELSYLLYYASTRRVKLEKVIDYLDHKTKSDSRGSKSGNLQVTLSIVSALIEKCADNLNVFAFQVCSILTSVLNTGELPLCKSLVATYGVLCSKLDGGLFTGDKDFVESFSRLTDGLLDVGVTKLKIPGPNQREWLLLSLLTSRYVFNCLGFNAAVSHRFIGKCVPLLTATVRDYSSYDTLLTRLNSNLNVEKDDRRVSRVATAAAHSVAHGDVDDESLTEDELNEEALNGLKALFNTSLSSQISEATIEVVNNNLRDGNVEESPWGVTFLEMCASWIPVQLRFVALSTLLYKLSVVSEQLPSQKATYPHVVHYAQSILGLVSSNFNMIGLSITDVLQQLLSLQTNLYIGLAHVLSVDQTRNLSEILSQCICNLSSHIYYFDQVLDSIVAILLQIDTVMISASKSNVTITHDLVITFLDTISTILNLLSRKLSTIARNHATLENWELSFLLLTFTKSFREFAIDATPEQISNIQTKYLTVFNEFLTTELIKGDERSEEDVNVPASSTNYGKFLTPNYNDYIENSENALSHLLVHCNAFFGEQSVNLYVARMLLDTLKNLLGITGINFIHNFLPVFPHWQILEVTKQLPDCAKDTTAYLLLNESLKVLNEKYRDSIHFDVSQLSLAKNVAQDIAVRRELAVWVNELDGTNGEGSLAMGEPIPNEVNKKAFYEFFSQTSLPKFGSRNLHPDFRNGESLLNGNISELLQSASSHSNEEAYEGFKTPPRSNLVNGYGLGTANDISSIHSGLFNSNFKSNGYHSPDATQMTSDTLPTIGTHYLHEANNYKHSLMPRVSDLKQSVLGTKLPNDHFSFTNDRPASIPRSVLQKQIHTTDVKSILNGLHSEDDEEIIV</sequence>
<dbReference type="PANTHER" id="PTHR47766">
    <property type="entry name" value="PROTEIN EFR3"/>
    <property type="match status" value="1"/>
</dbReference>
<dbReference type="GO" id="GO:0005886">
    <property type="term" value="C:plasma membrane"/>
    <property type="evidence" value="ECO:0007669"/>
    <property type="project" value="TreeGrafter"/>
</dbReference>
<dbReference type="EMBL" id="LT635756">
    <property type="protein sequence ID" value="SGZ46567.1"/>
    <property type="molecule type" value="Genomic_DNA"/>
</dbReference>
<evidence type="ECO:0000313" key="3">
    <source>
        <dbReference type="EMBL" id="SGZ46567.1"/>
    </source>
</evidence>
<organism evidence="3 4">
    <name type="scientific">Sungouiella intermedia</name>
    <dbReference type="NCBI Taxonomy" id="45354"/>
    <lineage>
        <taxon>Eukaryota</taxon>
        <taxon>Fungi</taxon>
        <taxon>Dikarya</taxon>
        <taxon>Ascomycota</taxon>
        <taxon>Saccharomycotina</taxon>
        <taxon>Pichiomycetes</taxon>
        <taxon>Metschnikowiaceae</taxon>
        <taxon>Sungouiella</taxon>
    </lineage>
</organism>
<dbReference type="PANTHER" id="PTHR47766:SF1">
    <property type="entry name" value="PROTEIN EFR3"/>
    <property type="match status" value="1"/>
</dbReference>